<keyword evidence="3" id="KW-1185">Reference proteome</keyword>
<name>A0A162DQY3_9BACI</name>
<evidence type="ECO:0000259" key="1">
    <source>
        <dbReference type="PROSITE" id="PS51500"/>
    </source>
</evidence>
<sequence length="111" mass="12952">MINNIKKLRLEKGISKKMLAETVGIQPSDLEFIEERKLPYEPQKELMERIYAVLQSTNLSMNSMYAVEGLKAEPLDSKWMELVTEASQSNVSKEKFKEFLANKRAERWKLN</sequence>
<gene>
    <name evidence="2" type="ORF">AZF04_19360</name>
</gene>
<proteinExistence type="predicted"/>
<dbReference type="SUPFAM" id="SSF47406">
    <property type="entry name" value="SinR repressor dimerisation domain-like"/>
    <property type="match status" value="1"/>
</dbReference>
<reference evidence="2" key="1">
    <citation type="submission" date="2016-02" db="EMBL/GenBank/DDBJ databases">
        <title>Genome sequence of Bacillus trypoxylicola KCTC 13244(T).</title>
        <authorList>
            <person name="Jeong H."/>
            <person name="Park S.-H."/>
            <person name="Choi S.-K."/>
        </authorList>
    </citation>
    <scope>NUCLEOTIDE SEQUENCE [LARGE SCALE GENOMIC DNA]</scope>
    <source>
        <strain evidence="2">KCTC 13244</strain>
    </source>
</reference>
<dbReference type="InterPro" id="IPR001387">
    <property type="entry name" value="Cro/C1-type_HTH"/>
</dbReference>
<dbReference type="PROSITE" id="PS51500">
    <property type="entry name" value="SIN"/>
    <property type="match status" value="1"/>
</dbReference>
<dbReference type="Gene3D" id="1.10.260.40">
    <property type="entry name" value="lambda repressor-like DNA-binding domains"/>
    <property type="match status" value="1"/>
</dbReference>
<feature type="domain" description="Sin" evidence="1">
    <location>
        <begin position="66"/>
        <end position="104"/>
    </location>
</feature>
<dbReference type="STRING" id="519424.AZF04_19360"/>
<organism evidence="2 3">
    <name type="scientific">Alkalihalobacillus trypoxylicola</name>
    <dbReference type="NCBI Taxonomy" id="519424"/>
    <lineage>
        <taxon>Bacteria</taxon>
        <taxon>Bacillati</taxon>
        <taxon>Bacillota</taxon>
        <taxon>Bacilli</taxon>
        <taxon>Bacillales</taxon>
        <taxon>Bacillaceae</taxon>
        <taxon>Alkalihalobacillus</taxon>
    </lineage>
</organism>
<dbReference type="GO" id="GO:0006355">
    <property type="term" value="P:regulation of DNA-templated transcription"/>
    <property type="evidence" value="ECO:0007669"/>
    <property type="project" value="InterPro"/>
</dbReference>
<evidence type="ECO:0000313" key="2">
    <source>
        <dbReference type="EMBL" id="KYG30605.1"/>
    </source>
</evidence>
<dbReference type="InterPro" id="IPR010982">
    <property type="entry name" value="Lambda_DNA-bd_dom_sf"/>
</dbReference>
<dbReference type="EMBL" id="LTAO01000017">
    <property type="protein sequence ID" value="KYG30605.1"/>
    <property type="molecule type" value="Genomic_DNA"/>
</dbReference>
<evidence type="ECO:0000313" key="3">
    <source>
        <dbReference type="Proteomes" id="UP000075806"/>
    </source>
</evidence>
<accession>A0A162DQY3</accession>
<dbReference type="RefSeq" id="WP_061948919.1">
    <property type="nucleotide sequence ID" value="NZ_LTAO01000017.1"/>
</dbReference>
<dbReference type="CDD" id="cd00093">
    <property type="entry name" value="HTH_XRE"/>
    <property type="match status" value="1"/>
</dbReference>
<comment type="caution">
    <text evidence="2">The sequence shown here is derived from an EMBL/GenBank/DDBJ whole genome shotgun (WGS) entry which is preliminary data.</text>
</comment>
<dbReference type="GO" id="GO:0003677">
    <property type="term" value="F:DNA binding"/>
    <property type="evidence" value="ECO:0007669"/>
    <property type="project" value="InterPro"/>
</dbReference>
<dbReference type="OrthoDB" id="1859224at2"/>
<dbReference type="AlphaFoldDB" id="A0A162DQY3"/>
<dbReference type="Proteomes" id="UP000075806">
    <property type="component" value="Unassembled WGS sequence"/>
</dbReference>
<dbReference type="GO" id="GO:0046983">
    <property type="term" value="F:protein dimerization activity"/>
    <property type="evidence" value="ECO:0007669"/>
    <property type="project" value="InterPro"/>
</dbReference>
<protein>
    <recommendedName>
        <fullName evidence="1">Sin domain-containing protein</fullName>
    </recommendedName>
</protein>
<dbReference type="SUPFAM" id="SSF47413">
    <property type="entry name" value="lambda repressor-like DNA-binding domains"/>
    <property type="match status" value="1"/>
</dbReference>
<dbReference type="InterPro" id="IPR036281">
    <property type="entry name" value="SinR/SinI_dimer_dom_sf"/>
</dbReference>
<dbReference type="InterPro" id="IPR010981">
    <property type="entry name" value="SinR/SinI_dimer_dom"/>
</dbReference>